<sequence length="628" mass="70697">MDVDPPHLRSSRVKACTECRQQKLRCDAGQSSSTGCSRCRRRGLKCVITSNFVRSKRKTKSELQAELASLKDQLQSPTHPSPGQPPSHVRVSSNSDQAIASPMEQRVHSASTEAFQQQPTREISSVPTQDSTSWSTLPRVFGDVEVSALAINDCFRIFFTRYWPQCPAIEGEISPNDCYSQSQYLFWTITTIGSRRYIRDPTLLSQLAPQLINSTKHAAFSREKSLHTIQAFVLHCAWPLPYNSLSKDITHILSGMLVQHALSVGLHIFGVGQDFSRIKLQNDRAMMYLRARLWVLCIVVCQRISCTDGVPPMYIPDNYDHESHQAQSIYALPPALRFQKTLSRILTESILELERYALSKAMPHRAAVLNPIIDAASLSLAELEPECPGEIERYYLICAELQIVAFHLLGPKGSFQESKIIKMHELACSAIDILDNLDSVQSWAVDAPSNALKYLTLAGFTLLKLSRCHMRDRLDLAQGKMAYFTAMAIFKKAAVETDDSIGRLPKIMTQLWTSKNIFKKADGSTDALSLRCGSRLAMSIVYDCYWWWRSEFAGMPNPYEERDHNTLEEQLTPETFQNMVWLQESFPEFAWPTMQDLASLEWTPQSAAAPSTFPAPGSAMPDLSTIWA</sequence>
<evidence type="ECO:0000256" key="6">
    <source>
        <dbReference type="SAM" id="MobiDB-lite"/>
    </source>
</evidence>
<dbReference type="Proteomes" id="UP000030752">
    <property type="component" value="Unassembled WGS sequence"/>
</dbReference>
<dbReference type="eggNOG" id="ENOG502QPVP">
    <property type="taxonomic scope" value="Eukaryota"/>
</dbReference>
<evidence type="ECO:0000313" key="8">
    <source>
        <dbReference type="EMBL" id="ETN39952.1"/>
    </source>
</evidence>
<feature type="compositionally biased region" description="Polar residues" evidence="6">
    <location>
        <begin position="108"/>
        <end position="131"/>
    </location>
</feature>
<dbReference type="FunCoup" id="W2RU52">
    <property type="interactions" value="92"/>
</dbReference>
<dbReference type="InterPro" id="IPR051089">
    <property type="entry name" value="prtT"/>
</dbReference>
<evidence type="ECO:0000256" key="2">
    <source>
        <dbReference type="ARBA" id="ARBA00023015"/>
    </source>
</evidence>
<name>W2RU52_CYPE1</name>
<keyword evidence="2" id="KW-0805">Transcription regulation</keyword>
<dbReference type="CDD" id="cd00067">
    <property type="entry name" value="GAL4"/>
    <property type="match status" value="1"/>
</dbReference>
<feature type="region of interest" description="Disordered" evidence="6">
    <location>
        <begin position="609"/>
        <end position="628"/>
    </location>
</feature>
<dbReference type="GO" id="GO:0008270">
    <property type="term" value="F:zinc ion binding"/>
    <property type="evidence" value="ECO:0007669"/>
    <property type="project" value="InterPro"/>
</dbReference>
<evidence type="ECO:0000313" key="9">
    <source>
        <dbReference type="Proteomes" id="UP000030752"/>
    </source>
</evidence>
<organism evidence="8 9">
    <name type="scientific">Cyphellophora europaea (strain CBS 101466)</name>
    <name type="common">Phialophora europaea</name>
    <dbReference type="NCBI Taxonomy" id="1220924"/>
    <lineage>
        <taxon>Eukaryota</taxon>
        <taxon>Fungi</taxon>
        <taxon>Dikarya</taxon>
        <taxon>Ascomycota</taxon>
        <taxon>Pezizomycotina</taxon>
        <taxon>Eurotiomycetes</taxon>
        <taxon>Chaetothyriomycetidae</taxon>
        <taxon>Chaetothyriales</taxon>
        <taxon>Cyphellophoraceae</taxon>
        <taxon>Cyphellophora</taxon>
    </lineage>
</organism>
<dbReference type="OrthoDB" id="3163292at2759"/>
<accession>W2RU52</accession>
<feature type="domain" description="Zn(2)-C6 fungal-type" evidence="7">
    <location>
        <begin position="15"/>
        <end position="48"/>
    </location>
</feature>
<keyword evidence="3" id="KW-0238">DNA-binding</keyword>
<dbReference type="PROSITE" id="PS50048">
    <property type="entry name" value="ZN2_CY6_FUNGAL_2"/>
    <property type="match status" value="1"/>
</dbReference>
<dbReference type="Gene3D" id="4.10.240.10">
    <property type="entry name" value="Zn(2)-C6 fungal-type DNA-binding domain"/>
    <property type="match status" value="1"/>
</dbReference>
<dbReference type="AlphaFoldDB" id="W2RU52"/>
<evidence type="ECO:0000259" key="7">
    <source>
        <dbReference type="PROSITE" id="PS50048"/>
    </source>
</evidence>
<dbReference type="GO" id="GO:0000976">
    <property type="term" value="F:transcription cis-regulatory region binding"/>
    <property type="evidence" value="ECO:0007669"/>
    <property type="project" value="TreeGrafter"/>
</dbReference>
<dbReference type="PANTHER" id="PTHR31845:SF21">
    <property type="entry name" value="REGULATORY PROTEIN LEU3"/>
    <property type="match status" value="1"/>
</dbReference>
<dbReference type="HOGENOM" id="CLU_011455_2_1_1"/>
<protein>
    <recommendedName>
        <fullName evidence="7">Zn(2)-C6 fungal-type domain-containing protein</fullName>
    </recommendedName>
</protein>
<evidence type="ECO:0000256" key="3">
    <source>
        <dbReference type="ARBA" id="ARBA00023125"/>
    </source>
</evidence>
<dbReference type="EMBL" id="KB822721">
    <property type="protein sequence ID" value="ETN39952.1"/>
    <property type="molecule type" value="Genomic_DNA"/>
</dbReference>
<proteinExistence type="predicted"/>
<dbReference type="PANTHER" id="PTHR31845">
    <property type="entry name" value="FINGER DOMAIN PROTEIN, PUTATIVE-RELATED"/>
    <property type="match status" value="1"/>
</dbReference>
<dbReference type="PROSITE" id="PS00463">
    <property type="entry name" value="ZN2_CY6_FUNGAL_1"/>
    <property type="match status" value="1"/>
</dbReference>
<feature type="region of interest" description="Disordered" evidence="6">
    <location>
        <begin position="70"/>
        <end position="131"/>
    </location>
</feature>
<dbReference type="GO" id="GO:0005634">
    <property type="term" value="C:nucleus"/>
    <property type="evidence" value="ECO:0007669"/>
    <property type="project" value="UniProtKB-SubCell"/>
</dbReference>
<dbReference type="RefSeq" id="XP_008718737.1">
    <property type="nucleotide sequence ID" value="XM_008720515.1"/>
</dbReference>
<gene>
    <name evidence="8" type="ORF">HMPREF1541_06179</name>
</gene>
<dbReference type="InParanoid" id="W2RU52"/>
<comment type="subcellular location">
    <subcellularLocation>
        <location evidence="1">Nucleus</location>
    </subcellularLocation>
</comment>
<evidence type="ECO:0000256" key="4">
    <source>
        <dbReference type="ARBA" id="ARBA00023163"/>
    </source>
</evidence>
<dbReference type="CDD" id="cd12148">
    <property type="entry name" value="fungal_TF_MHR"/>
    <property type="match status" value="1"/>
</dbReference>
<dbReference type="InterPro" id="IPR036864">
    <property type="entry name" value="Zn2-C6_fun-type_DNA-bd_sf"/>
</dbReference>
<evidence type="ECO:0000256" key="1">
    <source>
        <dbReference type="ARBA" id="ARBA00004123"/>
    </source>
</evidence>
<dbReference type="InterPro" id="IPR001138">
    <property type="entry name" value="Zn2Cys6_DnaBD"/>
</dbReference>
<evidence type="ECO:0000256" key="5">
    <source>
        <dbReference type="ARBA" id="ARBA00023242"/>
    </source>
</evidence>
<dbReference type="GO" id="GO:0000981">
    <property type="term" value="F:DNA-binding transcription factor activity, RNA polymerase II-specific"/>
    <property type="evidence" value="ECO:0007669"/>
    <property type="project" value="InterPro"/>
</dbReference>
<keyword evidence="4" id="KW-0804">Transcription</keyword>
<dbReference type="VEuPathDB" id="FungiDB:HMPREF1541_06179"/>
<dbReference type="Pfam" id="PF00172">
    <property type="entry name" value="Zn_clus"/>
    <property type="match status" value="1"/>
</dbReference>
<reference evidence="8 9" key="1">
    <citation type="submission" date="2013-03" db="EMBL/GenBank/DDBJ databases">
        <title>The Genome Sequence of Phialophora europaea CBS 101466.</title>
        <authorList>
            <consortium name="The Broad Institute Genomics Platform"/>
            <person name="Cuomo C."/>
            <person name="de Hoog S."/>
            <person name="Gorbushina A."/>
            <person name="Walker B."/>
            <person name="Young S.K."/>
            <person name="Zeng Q."/>
            <person name="Gargeya S."/>
            <person name="Fitzgerald M."/>
            <person name="Haas B."/>
            <person name="Abouelleil A."/>
            <person name="Allen A.W."/>
            <person name="Alvarado L."/>
            <person name="Arachchi H.M."/>
            <person name="Berlin A.M."/>
            <person name="Chapman S.B."/>
            <person name="Gainer-Dewar J."/>
            <person name="Goldberg J."/>
            <person name="Griggs A."/>
            <person name="Gujja S."/>
            <person name="Hansen M."/>
            <person name="Howarth C."/>
            <person name="Imamovic A."/>
            <person name="Ireland A."/>
            <person name="Larimer J."/>
            <person name="McCowan C."/>
            <person name="Murphy C."/>
            <person name="Pearson M."/>
            <person name="Poon T.W."/>
            <person name="Priest M."/>
            <person name="Roberts A."/>
            <person name="Saif S."/>
            <person name="Shea T."/>
            <person name="Sisk P."/>
            <person name="Sykes S."/>
            <person name="Wortman J."/>
            <person name="Nusbaum C."/>
            <person name="Birren B."/>
        </authorList>
    </citation>
    <scope>NUCLEOTIDE SEQUENCE [LARGE SCALE GENOMIC DNA]</scope>
    <source>
        <strain evidence="8 9">CBS 101466</strain>
    </source>
</reference>
<keyword evidence="9" id="KW-1185">Reference proteome</keyword>
<dbReference type="GeneID" id="19973518"/>
<dbReference type="SMART" id="SM00066">
    <property type="entry name" value="GAL4"/>
    <property type="match status" value="1"/>
</dbReference>
<keyword evidence="5" id="KW-0539">Nucleus</keyword>
<dbReference type="SUPFAM" id="SSF57701">
    <property type="entry name" value="Zn2/Cys6 DNA-binding domain"/>
    <property type="match status" value="1"/>
</dbReference>